<feature type="transmembrane region" description="Helical" evidence="1">
    <location>
        <begin position="158"/>
        <end position="177"/>
    </location>
</feature>
<dbReference type="RefSeq" id="WP_249915235.1">
    <property type="nucleotide sequence ID" value="NZ_JAMGBB010000001.1"/>
</dbReference>
<feature type="transmembrane region" description="Helical" evidence="1">
    <location>
        <begin position="59"/>
        <end position="81"/>
    </location>
</feature>
<feature type="transmembrane region" description="Helical" evidence="1">
    <location>
        <begin position="18"/>
        <end position="39"/>
    </location>
</feature>
<evidence type="ECO:0000313" key="3">
    <source>
        <dbReference type="Proteomes" id="UP001165383"/>
    </source>
</evidence>
<feature type="transmembrane region" description="Helical" evidence="1">
    <location>
        <begin position="214"/>
        <end position="236"/>
    </location>
</feature>
<name>A0ABT0S9M0_9SPHN</name>
<evidence type="ECO:0000256" key="1">
    <source>
        <dbReference type="SAM" id="Phobius"/>
    </source>
</evidence>
<feature type="transmembrane region" description="Helical" evidence="1">
    <location>
        <begin position="125"/>
        <end position="146"/>
    </location>
</feature>
<keyword evidence="1" id="KW-0812">Transmembrane</keyword>
<reference evidence="2" key="1">
    <citation type="submission" date="2022-05" db="EMBL/GenBank/DDBJ databases">
        <authorList>
            <person name="Jo J.-H."/>
            <person name="Im W.-T."/>
        </authorList>
    </citation>
    <scope>NUCLEOTIDE SEQUENCE</scope>
    <source>
        <strain evidence="2">RB56-2</strain>
    </source>
</reference>
<keyword evidence="1" id="KW-1133">Transmembrane helix</keyword>
<feature type="transmembrane region" description="Helical" evidence="1">
    <location>
        <begin position="183"/>
        <end position="202"/>
    </location>
</feature>
<gene>
    <name evidence="2" type="ORF">LZ518_06720</name>
</gene>
<keyword evidence="3" id="KW-1185">Reference proteome</keyword>
<evidence type="ECO:0000313" key="2">
    <source>
        <dbReference type="EMBL" id="MCL6740825.1"/>
    </source>
</evidence>
<feature type="transmembrane region" description="Helical" evidence="1">
    <location>
        <begin position="93"/>
        <end position="113"/>
    </location>
</feature>
<dbReference type="Proteomes" id="UP001165383">
    <property type="component" value="Unassembled WGS sequence"/>
</dbReference>
<proteinExistence type="predicted"/>
<comment type="caution">
    <text evidence="2">The sequence shown here is derived from an EMBL/GenBank/DDBJ whole genome shotgun (WGS) entry which is preliminary data.</text>
</comment>
<sequence length="248" mass="27440">MATIADRPADRALAERRFYCRMALFLVALVFLGFAPSFYLRDVVPQYPRPNPTLPPSVLVHGGLFTLWMLAFVVQTQLVAAGRRDIHMKLGKASMVLAVALVPVMYMVAVWQVARANQPPFTDPLTWTIVPLAVIIPYAVMIWNGWTHRRTSQWHKRSMLSAAILVVAGPSIGRLPIAPPTIVGFTIVFLLGLLLFVPLFLWDRRSLGHVHPATKLGFSMLLISIAIPLAVFWSGADWAAIAARLPGV</sequence>
<evidence type="ECO:0008006" key="4">
    <source>
        <dbReference type="Google" id="ProtNLM"/>
    </source>
</evidence>
<dbReference type="EMBL" id="JAMGBB010000001">
    <property type="protein sequence ID" value="MCL6740825.1"/>
    <property type="molecule type" value="Genomic_DNA"/>
</dbReference>
<organism evidence="2 3">
    <name type="scientific">Sphingomonas brevis</name>
    <dbReference type="NCBI Taxonomy" id="2908206"/>
    <lineage>
        <taxon>Bacteria</taxon>
        <taxon>Pseudomonadati</taxon>
        <taxon>Pseudomonadota</taxon>
        <taxon>Alphaproteobacteria</taxon>
        <taxon>Sphingomonadales</taxon>
        <taxon>Sphingomonadaceae</taxon>
        <taxon>Sphingomonas</taxon>
    </lineage>
</organism>
<keyword evidence="1" id="KW-0472">Membrane</keyword>
<accession>A0ABT0S9M0</accession>
<protein>
    <recommendedName>
        <fullName evidence="4">DUF2306 domain-containing protein</fullName>
    </recommendedName>
</protein>